<keyword evidence="1" id="KW-0472">Membrane</keyword>
<reference evidence="2 3" key="1">
    <citation type="submission" date="2019-06" db="EMBL/GenBank/DDBJ databases">
        <title>Enrichment of Autotrophic Halophilic Microorganisms from Red Sea Brine Pool Using Microbial Electrosynthesis System.</title>
        <authorList>
            <person name="Alqahtani M.F."/>
            <person name="Bajracharya S."/>
            <person name="Katuri K.P."/>
            <person name="Ali M."/>
            <person name="Saikaly P.E."/>
        </authorList>
    </citation>
    <scope>NUCLEOTIDE SEQUENCE [LARGE SCALE GENOMIC DNA]</scope>
    <source>
        <strain evidence="2">MES6</strain>
    </source>
</reference>
<proteinExistence type="predicted"/>
<name>A0A7C9LRS6_9RHOB</name>
<keyword evidence="1" id="KW-1133">Transmembrane helix</keyword>
<protein>
    <submittedName>
        <fullName evidence="2">Uncharacterized protein</fullName>
    </submittedName>
</protein>
<feature type="transmembrane region" description="Helical" evidence="1">
    <location>
        <begin position="25"/>
        <end position="48"/>
    </location>
</feature>
<evidence type="ECO:0000256" key="1">
    <source>
        <dbReference type="SAM" id="Phobius"/>
    </source>
</evidence>
<evidence type="ECO:0000313" key="3">
    <source>
        <dbReference type="Proteomes" id="UP000483078"/>
    </source>
</evidence>
<sequence>MLVLLCASLPQPALAYIGPGVGLGAIAVTFALIFGFALLIVGLVWYPIKRGLKRRAKDARDREEGRGA</sequence>
<dbReference type="EMBL" id="VENJ01000008">
    <property type="protein sequence ID" value="MTJ04476.1"/>
    <property type="molecule type" value="Genomic_DNA"/>
</dbReference>
<keyword evidence="1" id="KW-0812">Transmembrane</keyword>
<comment type="caution">
    <text evidence="2">The sequence shown here is derived from an EMBL/GenBank/DDBJ whole genome shotgun (WGS) entry which is preliminary data.</text>
</comment>
<dbReference type="Proteomes" id="UP000483078">
    <property type="component" value="Unassembled WGS sequence"/>
</dbReference>
<evidence type="ECO:0000313" key="2">
    <source>
        <dbReference type="EMBL" id="MTJ04476.1"/>
    </source>
</evidence>
<accession>A0A7C9LRS6</accession>
<dbReference type="AlphaFoldDB" id="A0A7C9LRS6"/>
<organism evidence="2 3">
    <name type="scientific">Sediminimonas qiaohouensis</name>
    <dbReference type="NCBI Taxonomy" id="552061"/>
    <lineage>
        <taxon>Bacteria</taxon>
        <taxon>Pseudomonadati</taxon>
        <taxon>Pseudomonadota</taxon>
        <taxon>Alphaproteobacteria</taxon>
        <taxon>Rhodobacterales</taxon>
        <taxon>Roseobacteraceae</taxon>
        <taxon>Sediminimonas</taxon>
    </lineage>
</organism>
<gene>
    <name evidence="2" type="ORF">FH759_07275</name>
</gene>